<dbReference type="RefSeq" id="XP_060675890.1">
    <property type="nucleotide sequence ID" value="XM_060819907.1"/>
</dbReference>
<dbReference type="GeneID" id="132805108"/>
<dbReference type="RefSeq" id="XP_060675893.1">
    <property type="nucleotide sequence ID" value="XM_060819910.1"/>
</dbReference>
<dbReference type="PANTHER" id="PTHR34281">
    <property type="entry name" value="PROTEIN EARLY FLOWERING 3"/>
    <property type="match status" value="1"/>
</dbReference>
<feature type="region of interest" description="Disordered" evidence="1">
    <location>
        <begin position="254"/>
        <end position="286"/>
    </location>
</feature>
<dbReference type="RefSeq" id="XP_060675896.1">
    <property type="nucleotide sequence ID" value="XM_060819913.1"/>
</dbReference>
<dbReference type="Proteomes" id="UP001652623">
    <property type="component" value="Chromosome 1"/>
</dbReference>
<keyword evidence="2" id="KW-1185">Reference proteome</keyword>
<reference evidence="2 3" key="1">
    <citation type="submission" date="2025-05" db="UniProtKB">
        <authorList>
            <consortium name="RefSeq"/>
        </authorList>
    </citation>
    <scope>NUCLEOTIDE SEQUENCE [LARGE SCALE GENOMIC DNA]</scope>
    <source>
        <tissue evidence="3 4">Seedling</tissue>
    </source>
</reference>
<evidence type="ECO:0000313" key="2">
    <source>
        <dbReference type="Proteomes" id="UP001652623"/>
    </source>
</evidence>
<feature type="region of interest" description="Disordered" evidence="1">
    <location>
        <begin position="50"/>
        <end position="73"/>
    </location>
</feature>
<proteinExistence type="predicted"/>
<evidence type="ECO:0000313" key="3">
    <source>
        <dbReference type="RefSeq" id="XP_060675887.1"/>
    </source>
</evidence>
<dbReference type="RefSeq" id="XP_060675895.1">
    <property type="nucleotide sequence ID" value="XM_060819912.1"/>
</dbReference>
<feature type="region of interest" description="Disordered" evidence="1">
    <location>
        <begin position="450"/>
        <end position="469"/>
    </location>
</feature>
<dbReference type="PANTHER" id="PTHR34281:SF7">
    <property type="entry name" value="PROTEIN EARLY FLOWERING 3"/>
    <property type="match status" value="1"/>
</dbReference>
<gene>
    <name evidence="3 4 5 6 7" type="primary">LOC132805108</name>
</gene>
<evidence type="ECO:0000313" key="7">
    <source>
        <dbReference type="RefSeq" id="XP_060675896.1"/>
    </source>
</evidence>
<evidence type="ECO:0000313" key="6">
    <source>
        <dbReference type="RefSeq" id="XP_060675895.1"/>
    </source>
</evidence>
<protein>
    <submittedName>
        <fullName evidence="3 4">ELF3-like protein 2</fullName>
    </submittedName>
</protein>
<feature type="compositionally biased region" description="Polar residues" evidence="1">
    <location>
        <begin position="255"/>
        <end position="275"/>
    </location>
</feature>
<sequence length="750" mass="82516">MRGGKDEEKVTSPMFPRLHVNDTEKGGPKAPPRNKMALYEQLSIPSQRLASGSASMLSMPQNNGNSLVPSTPSSHVAAHQSMFTPFCNTPVPSYMAEKLHSNSSSGIKPNTNTVVSDHERKSMKPTNHHNLNGAVPLSSTAKCDSSRTYNISKFKNFSFKKFRNEDDFVVPSSASGIRSIGRQNKERETLPQLSLNSMVQPKSSCEKQMRGATNLKSRHSVRNQSEDNPKMYETSQNPADLVPFATDKNFVDASSCPSTADKNSKTSKQAHASLNQEHKRSPTDNLNEECLGACDKMSLGSDIQGESTRGMAREITSNVRMRSESCSGPLLVDERPGEKNCRTPKVGNVDRHDDVSETSMVDTVLHPHVAPDDVVGVIGEKHFLKARTAIVNQQRIFAVQVFELHRLTKVQRLIAGSPHLLNEDNLYLQKSALETSPVKKLQLQYVLEPPNPIAKSKDDPQQPNPGTECADENVVRKLPLPSVNNDTSRELVAEQSNYAQYSRNPPPTPPTNNNKHAQWCIHPPPGNQWLVPVMSPSEGLVYKPYTGMCPQTAGFMAPIYGSCGPMSLNPGSGQFLNAAYGFPASNHQGIGIVPGTHPLGQTYFPPYGLPVTNPYVSGSAVEQMSPFGGVRSNEQENQLSTGEINFRILNQSSRNMPSQMSHVMSHDVEKLQAPTRSEFHGSTASSPSERTKVDELPLFPMVPTAQELDQNTQNSEHQIRVIKVVPHNPRSATESAARIFQSIQEERKHL</sequence>
<feature type="compositionally biased region" description="Basic and acidic residues" evidence="1">
    <location>
        <begin position="1"/>
        <end position="10"/>
    </location>
</feature>
<evidence type="ECO:0000313" key="5">
    <source>
        <dbReference type="RefSeq" id="XP_060675893.1"/>
    </source>
</evidence>
<name>A0ABM4AGP0_ZIZJJ</name>
<dbReference type="RefSeq" id="XP_060675887.1">
    <property type="nucleotide sequence ID" value="XM_060819904.1"/>
</dbReference>
<accession>A0ABM4AGP0</accession>
<organism evidence="2 5">
    <name type="scientific">Ziziphus jujuba</name>
    <name type="common">Chinese jujube</name>
    <name type="synonym">Ziziphus sativa</name>
    <dbReference type="NCBI Taxonomy" id="326968"/>
    <lineage>
        <taxon>Eukaryota</taxon>
        <taxon>Viridiplantae</taxon>
        <taxon>Streptophyta</taxon>
        <taxon>Embryophyta</taxon>
        <taxon>Tracheophyta</taxon>
        <taxon>Spermatophyta</taxon>
        <taxon>Magnoliopsida</taxon>
        <taxon>eudicotyledons</taxon>
        <taxon>Gunneridae</taxon>
        <taxon>Pentapetalae</taxon>
        <taxon>rosids</taxon>
        <taxon>fabids</taxon>
        <taxon>Rosales</taxon>
        <taxon>Rhamnaceae</taxon>
        <taxon>Paliureae</taxon>
        <taxon>Ziziphus</taxon>
    </lineage>
</organism>
<evidence type="ECO:0000256" key="1">
    <source>
        <dbReference type="SAM" id="MobiDB-lite"/>
    </source>
</evidence>
<feature type="region of interest" description="Disordered" evidence="1">
    <location>
        <begin position="202"/>
        <end position="236"/>
    </location>
</feature>
<dbReference type="InterPro" id="IPR039319">
    <property type="entry name" value="ELF3-like"/>
</dbReference>
<feature type="region of interest" description="Disordered" evidence="1">
    <location>
        <begin position="1"/>
        <end position="33"/>
    </location>
</feature>
<evidence type="ECO:0000313" key="4">
    <source>
        <dbReference type="RefSeq" id="XP_060675890.1"/>
    </source>
</evidence>